<organism evidence="1 2">
    <name type="scientific">Coptis chinensis</name>
    <dbReference type="NCBI Taxonomy" id="261450"/>
    <lineage>
        <taxon>Eukaryota</taxon>
        <taxon>Viridiplantae</taxon>
        <taxon>Streptophyta</taxon>
        <taxon>Embryophyta</taxon>
        <taxon>Tracheophyta</taxon>
        <taxon>Spermatophyta</taxon>
        <taxon>Magnoliopsida</taxon>
        <taxon>Ranunculales</taxon>
        <taxon>Ranunculaceae</taxon>
        <taxon>Coptidoideae</taxon>
        <taxon>Coptis</taxon>
    </lineage>
</organism>
<accession>A0A835MEY1</accession>
<dbReference type="OrthoDB" id="2002453at2759"/>
<sequence length="108" mass="12182">MTHSCPLKDSPCLSCSTTRVVRTSRKPHSLGQKFLSCPNCNNFQWVKDAVKMLMERRNWMNDGVKGAIEPRKLQFEDGGSSSLVRKGEAKISVEVEVENLCEGFEAKY</sequence>
<name>A0A835MEY1_9MAGN</name>
<keyword evidence="2" id="KW-1185">Reference proteome</keyword>
<evidence type="ECO:0000313" key="1">
    <source>
        <dbReference type="EMBL" id="KAF9624579.1"/>
    </source>
</evidence>
<proteinExistence type="predicted"/>
<evidence type="ECO:0000313" key="2">
    <source>
        <dbReference type="Proteomes" id="UP000631114"/>
    </source>
</evidence>
<gene>
    <name evidence="1" type="ORF">IFM89_012001</name>
</gene>
<protein>
    <submittedName>
        <fullName evidence="1">Uncharacterized protein</fullName>
    </submittedName>
</protein>
<comment type="caution">
    <text evidence="1">The sequence shown here is derived from an EMBL/GenBank/DDBJ whole genome shotgun (WGS) entry which is preliminary data.</text>
</comment>
<dbReference type="Proteomes" id="UP000631114">
    <property type="component" value="Unassembled WGS sequence"/>
</dbReference>
<reference evidence="1 2" key="1">
    <citation type="submission" date="2020-10" db="EMBL/GenBank/DDBJ databases">
        <title>The Coptis chinensis genome and diversification of protoberbering-type alkaloids.</title>
        <authorList>
            <person name="Wang B."/>
            <person name="Shu S."/>
            <person name="Song C."/>
            <person name="Liu Y."/>
        </authorList>
    </citation>
    <scope>NUCLEOTIDE SEQUENCE [LARGE SCALE GENOMIC DNA]</scope>
    <source>
        <strain evidence="1">HL-2020</strain>
        <tissue evidence="1">Leaf</tissue>
    </source>
</reference>
<dbReference type="EMBL" id="JADFTS010000001">
    <property type="protein sequence ID" value="KAF9624579.1"/>
    <property type="molecule type" value="Genomic_DNA"/>
</dbReference>
<dbReference type="AlphaFoldDB" id="A0A835MEY1"/>